<keyword evidence="10" id="KW-0378">Hydrolase</keyword>
<dbReference type="InterPro" id="IPR023780">
    <property type="entry name" value="Chromo_domain"/>
</dbReference>
<feature type="compositionally biased region" description="Polar residues" evidence="15">
    <location>
        <begin position="139"/>
        <end position="149"/>
    </location>
</feature>
<keyword evidence="21" id="KW-1185">Reference proteome</keyword>
<dbReference type="InterPro" id="IPR001214">
    <property type="entry name" value="SET_dom"/>
</dbReference>
<evidence type="ECO:0000256" key="7">
    <source>
        <dbReference type="ARBA" id="ARBA00022603"/>
    </source>
</evidence>
<dbReference type="SUPFAM" id="SSF52540">
    <property type="entry name" value="P-loop containing nucleoside triphosphate hydrolases"/>
    <property type="match status" value="2"/>
</dbReference>
<dbReference type="InterPro" id="IPR000953">
    <property type="entry name" value="Chromo/chromo_shadow_dom"/>
</dbReference>
<evidence type="ECO:0000256" key="3">
    <source>
        <dbReference type="ARBA" id="ARBA00007249"/>
    </source>
</evidence>
<keyword evidence="5" id="KW-0158">Chromosome</keyword>
<keyword evidence="11" id="KW-0648">Protein biosynthesis</keyword>
<feature type="domain" description="Tr-type G" evidence="19">
    <location>
        <begin position="619"/>
        <end position="738"/>
    </location>
</feature>
<sequence length="960" mass="106310">MSGTKVASSGQPKLSVQNLSTLDVTTLTPLSPEVISRQATINIGTIGHVAHGKSTVVKAVSGVQTVRFKNELERNITIKLAVLPITISHFSIIMFHGKPILTRLLRMFFKEPINQNIPQMKNGHVANGHVANGHLSNGHLSNGHLSNGNGVKRKRVSNGRMGGKRRKRRTSDLSAQQADEFEVEKITAHSKAEDKIVAYKVKWAGYPVEESTWEGVENVGLLLGKLGDYFQNLIYPGRGRVVFRSEVELLRKEFSNLSQATVDAFCCKYLNESGHTIEIDEDEAEEDLIDLSRIPAFARDRRAVEKVRKSWQLIEFKRRRTRQLEALKSWESELNLVSTDPAPLIVVNGVDLDGPPANFHWINKNITDVDVEIPDDNPLYCKCEGGCHRVECCWKENCIGKPYTIHGHLRFARGTPVYECNKNCQCGPNCGNRILQKGRQVRVAIFKTYNGIGWGVRALEDIAESQFVVEYVGELVKFETAEHRGRTYDRHGCTYLFDLDFANKDPCPYTLDAAMFGNASHFINHSCNPNLAVWAVYVDCINPDLPRLGLYATRKIKAGEELSFDYVSQSQSGYANAKIYKCDNPKCPRPGCYISGGSSKDDTLPCLRANCNGHFQLVRHVSFVDCPGHDILMATMLNGAAVMDAALLLIAGNESCPQPQTSEHLAAIEIMKLKHIVILQNKIDLVKEAQAKEQYEQILKFVQGTVAEGAPVVPISAQLKYNIEVLCEYITKKIPVPIRDFSSQPRLIVIRSFDVNKPGCEVDDLKGGVAGGSILRGVLKIGMEIEVRPGLVSKDNEGKLTCKPIFSRILSLCAEQNELQFAVPGGLIGVGTKIEPTLCRADRLVGQVLGAVGALPKIFVELEISYYLLKRLLGVRMEGDKKGAKVQKLTRNEMLLVNIGSLSCGGKVVASKADLAKISLTSPVCTEIDEKIALSRRVEKHWRLIGWGQIRGGETIDPTH</sequence>
<dbReference type="SUPFAM" id="SSF54160">
    <property type="entry name" value="Chromo domain-like"/>
    <property type="match status" value="1"/>
</dbReference>
<dbReference type="InterPro" id="IPR015256">
    <property type="entry name" value="eIF2g_C"/>
</dbReference>
<feature type="domain" description="Chromo" evidence="16">
    <location>
        <begin position="181"/>
        <end position="219"/>
    </location>
</feature>
<dbReference type="InterPro" id="IPR027417">
    <property type="entry name" value="P-loop_NTPase"/>
</dbReference>
<dbReference type="InterPro" id="IPR046341">
    <property type="entry name" value="SET_dom_sf"/>
</dbReference>
<dbReference type="Gene3D" id="3.40.50.300">
    <property type="entry name" value="P-loop containing nucleotide triphosphate hydrolases"/>
    <property type="match status" value="2"/>
</dbReference>
<evidence type="ECO:0000259" key="18">
    <source>
        <dbReference type="PROSITE" id="PS50867"/>
    </source>
</evidence>
<dbReference type="InterPro" id="IPR007728">
    <property type="entry name" value="Pre-SET_dom"/>
</dbReference>
<dbReference type="InterPro" id="IPR044127">
    <property type="entry name" value="eIF2g_dom_2"/>
</dbReference>
<dbReference type="Pfam" id="PF00385">
    <property type="entry name" value="Chromo"/>
    <property type="match status" value="1"/>
</dbReference>
<dbReference type="Pfam" id="PF03144">
    <property type="entry name" value="GTP_EFTU_D2"/>
    <property type="match status" value="1"/>
</dbReference>
<organism evidence="20 21">
    <name type="scientific">Nesidiocoris tenuis</name>
    <dbReference type="NCBI Taxonomy" id="355587"/>
    <lineage>
        <taxon>Eukaryota</taxon>
        <taxon>Metazoa</taxon>
        <taxon>Ecdysozoa</taxon>
        <taxon>Arthropoda</taxon>
        <taxon>Hexapoda</taxon>
        <taxon>Insecta</taxon>
        <taxon>Pterygota</taxon>
        <taxon>Neoptera</taxon>
        <taxon>Paraneoptera</taxon>
        <taxon>Hemiptera</taxon>
        <taxon>Heteroptera</taxon>
        <taxon>Panheteroptera</taxon>
        <taxon>Cimicomorpha</taxon>
        <taxon>Miridae</taxon>
        <taxon>Dicyphina</taxon>
        <taxon>Nesidiocoris</taxon>
    </lineage>
</organism>
<dbReference type="Gene3D" id="2.40.30.10">
    <property type="entry name" value="Translation factors"/>
    <property type="match status" value="2"/>
</dbReference>
<dbReference type="PANTHER" id="PTHR42854">
    <property type="entry name" value="EUKARYOTIC TRANSLATION INITIATION FACTOR 2 SUBUNIT 3 FAMILY MEMBER"/>
    <property type="match status" value="1"/>
</dbReference>
<keyword evidence="12" id="KW-0342">GTP-binding</keyword>
<dbReference type="Proteomes" id="UP001307889">
    <property type="component" value="Chromosome 12"/>
</dbReference>
<dbReference type="InterPro" id="IPR000795">
    <property type="entry name" value="T_Tr_GTP-bd_dom"/>
</dbReference>
<dbReference type="CDD" id="cd03688">
    <property type="entry name" value="eIF2_gamma_II"/>
    <property type="match status" value="1"/>
</dbReference>
<evidence type="ECO:0000259" key="17">
    <source>
        <dbReference type="PROSITE" id="PS50280"/>
    </source>
</evidence>
<protein>
    <recommendedName>
        <fullName evidence="4">protein-synthesizing GTPase</fullName>
        <ecNumber evidence="4">3.6.5.3</ecNumber>
    </recommendedName>
</protein>
<evidence type="ECO:0000256" key="10">
    <source>
        <dbReference type="ARBA" id="ARBA00022801"/>
    </source>
</evidence>
<feature type="domain" description="Pre-SET" evidence="18">
    <location>
        <begin position="379"/>
        <end position="438"/>
    </location>
</feature>
<comment type="similarity">
    <text evidence="3">Belongs to the TRAFAC class translation factor GTPase superfamily. Classic translation factor GTPase family. EF-Tu/EF-1A subfamily.</text>
</comment>
<dbReference type="InterPro" id="IPR044128">
    <property type="entry name" value="eIF2g_GTP-bd"/>
</dbReference>
<dbReference type="SMART" id="SM00317">
    <property type="entry name" value="SET"/>
    <property type="match status" value="1"/>
</dbReference>
<proteinExistence type="inferred from homology"/>
<evidence type="ECO:0000256" key="2">
    <source>
        <dbReference type="ARBA" id="ARBA00004584"/>
    </source>
</evidence>
<dbReference type="SMART" id="SM00468">
    <property type="entry name" value="PreSET"/>
    <property type="match status" value="1"/>
</dbReference>
<evidence type="ECO:0000256" key="8">
    <source>
        <dbReference type="ARBA" id="ARBA00022691"/>
    </source>
</evidence>
<evidence type="ECO:0000313" key="20">
    <source>
        <dbReference type="EMBL" id="BET00705.1"/>
    </source>
</evidence>
<dbReference type="Gene3D" id="2.40.50.40">
    <property type="match status" value="1"/>
</dbReference>
<evidence type="ECO:0000259" key="16">
    <source>
        <dbReference type="PROSITE" id="PS50013"/>
    </source>
</evidence>
<dbReference type="PROSITE" id="PS50013">
    <property type="entry name" value="CHROMO_2"/>
    <property type="match status" value="1"/>
</dbReference>
<name>A0ABN7B8I8_9HEMI</name>
<feature type="compositionally biased region" description="Basic residues" evidence="15">
    <location>
        <begin position="151"/>
        <end position="169"/>
    </location>
</feature>
<dbReference type="EMBL" id="AP028920">
    <property type="protein sequence ID" value="BET00705.1"/>
    <property type="molecule type" value="Genomic_DNA"/>
</dbReference>
<accession>A0ABN7B8I8</accession>
<dbReference type="PROSITE" id="PS50280">
    <property type="entry name" value="SET"/>
    <property type="match status" value="1"/>
</dbReference>
<evidence type="ECO:0000313" key="21">
    <source>
        <dbReference type="Proteomes" id="UP001307889"/>
    </source>
</evidence>
<dbReference type="Pfam" id="PF00856">
    <property type="entry name" value="SET"/>
    <property type="match status" value="1"/>
</dbReference>
<dbReference type="PROSITE" id="PS51722">
    <property type="entry name" value="G_TR_2"/>
    <property type="match status" value="1"/>
</dbReference>
<feature type="domain" description="SET" evidence="17">
    <location>
        <begin position="441"/>
        <end position="567"/>
    </location>
</feature>
<dbReference type="SUPFAM" id="SSF50465">
    <property type="entry name" value="EF-Tu/eEF-1alpha/eIF2-gamma C-terminal domain"/>
    <property type="match status" value="1"/>
</dbReference>
<dbReference type="PROSITE" id="PS50867">
    <property type="entry name" value="PRE_SET"/>
    <property type="match status" value="1"/>
</dbReference>
<dbReference type="SUPFAM" id="SSF50447">
    <property type="entry name" value="Translation proteins"/>
    <property type="match status" value="1"/>
</dbReference>
<evidence type="ECO:0000259" key="19">
    <source>
        <dbReference type="PROSITE" id="PS51722"/>
    </source>
</evidence>
<keyword evidence="13" id="KW-0137">Centromere</keyword>
<dbReference type="PANTHER" id="PTHR42854:SF3">
    <property type="entry name" value="EUKARYOTIC TRANSLATION INITIATION FACTOR 2 SUBUNIT 3-RELATED"/>
    <property type="match status" value="1"/>
</dbReference>
<dbReference type="CDD" id="cd15490">
    <property type="entry name" value="eIF2_gamma_III"/>
    <property type="match status" value="1"/>
</dbReference>
<evidence type="ECO:0000256" key="5">
    <source>
        <dbReference type="ARBA" id="ARBA00022454"/>
    </source>
</evidence>
<keyword evidence="6 20" id="KW-0396">Initiation factor</keyword>
<dbReference type="CDD" id="cd01888">
    <property type="entry name" value="eIF2_gamma"/>
    <property type="match status" value="1"/>
</dbReference>
<comment type="subcellular location">
    <subcellularLocation>
        <location evidence="2">Chromosome</location>
        <location evidence="2">Centromere</location>
    </subcellularLocation>
    <subcellularLocation>
        <location evidence="1">Cytoplasm</location>
    </subcellularLocation>
</comment>
<dbReference type="SUPFAM" id="SSF82199">
    <property type="entry name" value="SET domain"/>
    <property type="match status" value="1"/>
</dbReference>
<keyword evidence="9" id="KW-0547">Nucleotide-binding</keyword>
<dbReference type="InterPro" id="IPR016197">
    <property type="entry name" value="Chromo-like_dom_sf"/>
</dbReference>
<evidence type="ECO:0000256" key="4">
    <source>
        <dbReference type="ARBA" id="ARBA00011986"/>
    </source>
</evidence>
<evidence type="ECO:0000256" key="1">
    <source>
        <dbReference type="ARBA" id="ARBA00004496"/>
    </source>
</evidence>
<gene>
    <name evidence="20" type="ORF">NTJ_13521</name>
</gene>
<evidence type="ECO:0000256" key="15">
    <source>
        <dbReference type="SAM" id="MobiDB-lite"/>
    </source>
</evidence>
<dbReference type="Gene3D" id="2.170.270.10">
    <property type="entry name" value="SET domain"/>
    <property type="match status" value="1"/>
</dbReference>
<dbReference type="Pfam" id="PF05033">
    <property type="entry name" value="Pre-SET"/>
    <property type="match status" value="1"/>
</dbReference>
<dbReference type="InterPro" id="IPR050543">
    <property type="entry name" value="eIF2G"/>
</dbReference>
<evidence type="ECO:0000256" key="9">
    <source>
        <dbReference type="ARBA" id="ARBA00022741"/>
    </source>
</evidence>
<dbReference type="CDD" id="cd10542">
    <property type="entry name" value="SET_SUV39H"/>
    <property type="match status" value="1"/>
</dbReference>
<dbReference type="InterPro" id="IPR009001">
    <property type="entry name" value="Transl_elong_EF1A/Init_IF2_C"/>
</dbReference>
<dbReference type="SMART" id="SM00298">
    <property type="entry name" value="CHROMO"/>
    <property type="match status" value="1"/>
</dbReference>
<dbReference type="InterPro" id="IPR004161">
    <property type="entry name" value="EFTu-like_2"/>
</dbReference>
<dbReference type="EC" id="3.6.5.3" evidence="4"/>
<keyword evidence="7" id="KW-0489">Methyltransferase</keyword>
<keyword evidence="7" id="KW-0808">Transferase</keyword>
<dbReference type="CDD" id="cd00024">
    <property type="entry name" value="CD_CSD"/>
    <property type="match status" value="1"/>
</dbReference>
<comment type="catalytic activity">
    <reaction evidence="14">
        <text>GTP + H2O = GDP + phosphate + H(+)</text>
        <dbReference type="Rhea" id="RHEA:19669"/>
        <dbReference type="ChEBI" id="CHEBI:15377"/>
        <dbReference type="ChEBI" id="CHEBI:15378"/>
        <dbReference type="ChEBI" id="CHEBI:37565"/>
        <dbReference type="ChEBI" id="CHEBI:43474"/>
        <dbReference type="ChEBI" id="CHEBI:58189"/>
        <dbReference type="EC" id="3.6.5.3"/>
    </reaction>
</comment>
<feature type="region of interest" description="Disordered" evidence="15">
    <location>
        <begin position="139"/>
        <end position="176"/>
    </location>
</feature>
<dbReference type="InterPro" id="IPR009000">
    <property type="entry name" value="Transl_B-barrel_sf"/>
</dbReference>
<evidence type="ECO:0000256" key="11">
    <source>
        <dbReference type="ARBA" id="ARBA00022917"/>
    </source>
</evidence>
<dbReference type="Pfam" id="PF00009">
    <property type="entry name" value="GTP_EFTU"/>
    <property type="match status" value="1"/>
</dbReference>
<dbReference type="GO" id="GO:0003743">
    <property type="term" value="F:translation initiation factor activity"/>
    <property type="evidence" value="ECO:0007669"/>
    <property type="project" value="UniProtKB-KW"/>
</dbReference>
<dbReference type="NCBIfam" id="NF003077">
    <property type="entry name" value="PRK04000.1"/>
    <property type="match status" value="1"/>
</dbReference>
<keyword evidence="8" id="KW-0949">S-adenosyl-L-methionine</keyword>
<evidence type="ECO:0000256" key="14">
    <source>
        <dbReference type="ARBA" id="ARBA00048107"/>
    </source>
</evidence>
<evidence type="ECO:0000256" key="6">
    <source>
        <dbReference type="ARBA" id="ARBA00022540"/>
    </source>
</evidence>
<evidence type="ECO:0000256" key="12">
    <source>
        <dbReference type="ARBA" id="ARBA00023134"/>
    </source>
</evidence>
<dbReference type="Pfam" id="PF09173">
    <property type="entry name" value="eIF2_C"/>
    <property type="match status" value="1"/>
</dbReference>
<reference evidence="20 21" key="1">
    <citation type="submission" date="2023-09" db="EMBL/GenBank/DDBJ databases">
        <title>Nesidiocoris tenuis whole genome shotgun sequence.</title>
        <authorList>
            <person name="Shibata T."/>
            <person name="Shimoda M."/>
            <person name="Kobayashi T."/>
            <person name="Uehara T."/>
        </authorList>
    </citation>
    <scope>NUCLEOTIDE SEQUENCE [LARGE SCALE GENOMIC DNA]</scope>
    <source>
        <strain evidence="20 21">Japan</strain>
    </source>
</reference>
<evidence type="ECO:0000256" key="13">
    <source>
        <dbReference type="ARBA" id="ARBA00023328"/>
    </source>
</evidence>